<comment type="caution">
    <text evidence="1">The sequence shown here is derived from an EMBL/GenBank/DDBJ whole genome shotgun (WGS) entry which is preliminary data.</text>
</comment>
<reference evidence="1" key="1">
    <citation type="submission" date="2023-06" db="EMBL/GenBank/DDBJ databases">
        <title>Genome-scale phylogeny and comparative genomics of the fungal order Sordariales.</title>
        <authorList>
            <consortium name="Lawrence Berkeley National Laboratory"/>
            <person name="Hensen N."/>
            <person name="Bonometti L."/>
            <person name="Westerberg I."/>
            <person name="Brannstrom I.O."/>
            <person name="Guillou S."/>
            <person name="Cros-Aarteil S."/>
            <person name="Calhoun S."/>
            <person name="Haridas S."/>
            <person name="Kuo A."/>
            <person name="Mondo S."/>
            <person name="Pangilinan J."/>
            <person name="Riley R."/>
            <person name="Labutti K."/>
            <person name="Andreopoulos B."/>
            <person name="Lipzen A."/>
            <person name="Chen C."/>
            <person name="Yanf M."/>
            <person name="Daum C."/>
            <person name="Ng V."/>
            <person name="Clum A."/>
            <person name="Steindorff A."/>
            <person name="Ohm R."/>
            <person name="Martin F."/>
            <person name="Silar P."/>
            <person name="Natvig D."/>
            <person name="Lalanne C."/>
            <person name="Gautier V."/>
            <person name="Ament-Velasquez S.L."/>
            <person name="Kruys A."/>
            <person name="Hutchinson M.I."/>
            <person name="Powell A.J."/>
            <person name="Barry K."/>
            <person name="Miller A.N."/>
            <person name="Grigoriev I.V."/>
            <person name="Debuchy R."/>
            <person name="Gladieux P."/>
            <person name="Thoren M.H."/>
            <person name="Johannesson H."/>
        </authorList>
    </citation>
    <scope>NUCLEOTIDE SEQUENCE</scope>
    <source>
        <strain evidence="1">SMH4607-1</strain>
    </source>
</reference>
<gene>
    <name evidence="1" type="ORF">B0H67DRAFT_496362</name>
</gene>
<evidence type="ECO:0000313" key="1">
    <source>
        <dbReference type="EMBL" id="KAK0707311.1"/>
    </source>
</evidence>
<protein>
    <submittedName>
        <fullName evidence="1">Uncharacterized protein</fullName>
    </submittedName>
</protein>
<proteinExistence type="predicted"/>
<name>A0AA40A109_9PEZI</name>
<dbReference type="AlphaFoldDB" id="A0AA40A109"/>
<keyword evidence="2" id="KW-1185">Reference proteome</keyword>
<dbReference type="Proteomes" id="UP001172102">
    <property type="component" value="Unassembled WGS sequence"/>
</dbReference>
<evidence type="ECO:0000313" key="2">
    <source>
        <dbReference type="Proteomes" id="UP001172102"/>
    </source>
</evidence>
<dbReference type="EMBL" id="JAUKUA010000006">
    <property type="protein sequence ID" value="KAK0707311.1"/>
    <property type="molecule type" value="Genomic_DNA"/>
</dbReference>
<sequence length="538" mass="59645">MNDGDTTLLAYCASLFSSHEDQNLPLTRPVTAVICPTLTPLTGGHAQQREVQQYWVTVSYGHAGFFHAVLCLSALQLAIAQPESSTTYLERFMHHRLGSIGAIQADLATPARALSNENIATVFHLLCIEENLMLHAPGALSAHAMWAHLQPDSGQRAAHLAGLKRMLALRGGLAALGDMRGLQSFMIRWVCTSLGCRLVFALPRFYRPSEPAGADDDDDDDDDELCEGAFAASSLLPQGLLRALYAYPEASRFYAAGSAMARRCEAVGMDAELVRFVLVIECLLEDTAEWVARRDEYAWDALDMQNLFALALGELVRWNLERERELSAAENVTAMCLFIFVFFIGNGAHAACSPLPGVLPRMRAHFRDPDLAETLQAVGMETWVAFLMLIVSNQDPEDGDFFFRFFVEMLAQRSPPVTTFEHLRATLATCVWTPLMEAHLRKVWDETGEEWKRLRAEMAGDGSVLQRAKRPPPTDDDVKPSIPFSNPYVTSQMKRIFLARESARGKGLVSRAMAVATMPRNGDEVTVFDASYVRCSPH</sequence>
<dbReference type="PANTHER" id="PTHR37540">
    <property type="entry name" value="TRANSCRIPTION FACTOR (ACR-2), PUTATIVE-RELATED-RELATED"/>
    <property type="match status" value="1"/>
</dbReference>
<dbReference type="PANTHER" id="PTHR37540:SF5">
    <property type="entry name" value="TRANSCRIPTION FACTOR DOMAIN-CONTAINING PROTEIN"/>
    <property type="match status" value="1"/>
</dbReference>
<organism evidence="1 2">
    <name type="scientific">Lasiosphaeris hirsuta</name>
    <dbReference type="NCBI Taxonomy" id="260670"/>
    <lineage>
        <taxon>Eukaryota</taxon>
        <taxon>Fungi</taxon>
        <taxon>Dikarya</taxon>
        <taxon>Ascomycota</taxon>
        <taxon>Pezizomycotina</taxon>
        <taxon>Sordariomycetes</taxon>
        <taxon>Sordariomycetidae</taxon>
        <taxon>Sordariales</taxon>
        <taxon>Lasiosphaeriaceae</taxon>
        <taxon>Lasiosphaeris</taxon>
    </lineage>
</organism>
<accession>A0AA40A109</accession>